<feature type="domain" description="E3 ubiquitin-protein ligase listerin HEAT repeat region" evidence="4">
    <location>
        <begin position="1233"/>
        <end position="1441"/>
    </location>
</feature>
<comment type="pathway">
    <text evidence="1">Protein modification; protein ubiquitination.</text>
</comment>
<dbReference type="Gene3D" id="1.25.10.10">
    <property type="entry name" value="Leucine-rich Repeat Variant"/>
    <property type="match status" value="1"/>
</dbReference>
<keyword evidence="1" id="KW-0479">Metal-binding</keyword>
<feature type="domain" description="E3 ubiquitin-protein ligase listerin N-terminal" evidence="3">
    <location>
        <begin position="48"/>
        <end position="359"/>
    </location>
</feature>
<evidence type="ECO:0000313" key="7">
    <source>
        <dbReference type="Proteomes" id="UP000243797"/>
    </source>
</evidence>
<name>A0A2K1R096_9PEZI</name>
<keyword evidence="1" id="KW-0862">Zinc</keyword>
<accession>A0A2K1R096</accession>
<dbReference type="GO" id="GO:0005829">
    <property type="term" value="C:cytosol"/>
    <property type="evidence" value="ECO:0007669"/>
    <property type="project" value="UniProtKB-UniRule"/>
</dbReference>
<comment type="caution">
    <text evidence="6">The sequence shown here is derived from an EMBL/GenBank/DDBJ whole genome shotgun (WGS) entry which is preliminary data.</text>
</comment>
<gene>
    <name evidence="6" type="ORF">CAC42_2969</name>
</gene>
<dbReference type="GO" id="GO:0043023">
    <property type="term" value="F:ribosomal large subunit binding"/>
    <property type="evidence" value="ECO:0007669"/>
    <property type="project" value="TreeGrafter"/>
</dbReference>
<dbReference type="InterPro" id="IPR016024">
    <property type="entry name" value="ARM-type_fold"/>
</dbReference>
<keyword evidence="1" id="KW-0808">Transferase</keyword>
<dbReference type="EMBL" id="NKHZ01000018">
    <property type="protein sequence ID" value="PNS20724.1"/>
    <property type="molecule type" value="Genomic_DNA"/>
</dbReference>
<evidence type="ECO:0000256" key="2">
    <source>
        <dbReference type="SAM" id="MobiDB-lite"/>
    </source>
</evidence>
<organism evidence="6 7">
    <name type="scientific">Sphaceloma murrayae</name>
    <dbReference type="NCBI Taxonomy" id="2082308"/>
    <lineage>
        <taxon>Eukaryota</taxon>
        <taxon>Fungi</taxon>
        <taxon>Dikarya</taxon>
        <taxon>Ascomycota</taxon>
        <taxon>Pezizomycotina</taxon>
        <taxon>Dothideomycetes</taxon>
        <taxon>Dothideomycetidae</taxon>
        <taxon>Myriangiales</taxon>
        <taxon>Elsinoaceae</taxon>
        <taxon>Sphaceloma</taxon>
    </lineage>
</organism>
<dbReference type="InterPro" id="IPR054478">
    <property type="entry name" value="LTN1_UBC"/>
</dbReference>
<dbReference type="GO" id="GO:0008270">
    <property type="term" value="F:zinc ion binding"/>
    <property type="evidence" value="ECO:0007669"/>
    <property type="project" value="UniProtKB-KW"/>
</dbReference>
<dbReference type="UniPathway" id="UPA00143"/>
<dbReference type="PANTHER" id="PTHR12389">
    <property type="entry name" value="ZINC FINGER PROTEIN 294"/>
    <property type="match status" value="1"/>
</dbReference>
<feature type="region of interest" description="Disordered" evidence="2">
    <location>
        <begin position="1824"/>
        <end position="1844"/>
    </location>
</feature>
<evidence type="ECO:0000313" key="6">
    <source>
        <dbReference type="EMBL" id="PNS20724.1"/>
    </source>
</evidence>
<evidence type="ECO:0000259" key="5">
    <source>
        <dbReference type="Pfam" id="PF23009"/>
    </source>
</evidence>
<comment type="function">
    <text evidence="1">E3 ubiquitin-protein ligase. Component of the ribosome quality control complex (RQC), a ribosome-associated complex that mediates ubiquitination and extraction of incompletely synthesized nascent chains for proteasomal degradation.</text>
</comment>
<dbReference type="EC" id="2.3.2.27" evidence="1"/>
<dbReference type="FunCoup" id="A0A2K1R096">
    <property type="interactions" value="561"/>
</dbReference>
<dbReference type="InterPro" id="IPR039795">
    <property type="entry name" value="LTN1/Rkr1"/>
</dbReference>
<dbReference type="Proteomes" id="UP000243797">
    <property type="component" value="Unassembled WGS sequence"/>
</dbReference>
<comment type="similarity">
    <text evidence="1">Belongs to the LTN1 family.</text>
</comment>
<evidence type="ECO:0000259" key="3">
    <source>
        <dbReference type="Pfam" id="PF22958"/>
    </source>
</evidence>
<dbReference type="GO" id="GO:1990116">
    <property type="term" value="P:ribosome-associated ubiquitin-dependent protein catabolic process"/>
    <property type="evidence" value="ECO:0007669"/>
    <property type="project" value="UniProtKB-UniRule"/>
</dbReference>
<keyword evidence="1" id="KW-0833">Ubl conjugation pathway</keyword>
<dbReference type="GO" id="GO:0061630">
    <property type="term" value="F:ubiquitin protein ligase activity"/>
    <property type="evidence" value="ECO:0007669"/>
    <property type="project" value="UniProtKB-UniRule"/>
</dbReference>
<dbReference type="InterPro" id="IPR054476">
    <property type="entry name" value="Ltn1_N"/>
</dbReference>
<dbReference type="InParanoid" id="A0A2K1R096"/>
<comment type="catalytic activity">
    <reaction evidence="1">
        <text>S-ubiquitinyl-[E2 ubiquitin-conjugating enzyme]-L-cysteine + [acceptor protein]-L-lysine = [E2 ubiquitin-conjugating enzyme]-L-cysteine + N(6)-ubiquitinyl-[acceptor protein]-L-lysine.</text>
        <dbReference type="EC" id="2.3.2.27"/>
    </reaction>
</comment>
<comment type="subunit">
    <text evidence="1">Component of the ribosome quality control complex (RQC).</text>
</comment>
<feature type="compositionally biased region" description="Polar residues" evidence="2">
    <location>
        <begin position="1833"/>
        <end position="1844"/>
    </location>
</feature>
<dbReference type="GO" id="GO:0072344">
    <property type="term" value="P:rescue of stalled ribosome"/>
    <property type="evidence" value="ECO:0007669"/>
    <property type="project" value="UniProtKB-UniRule"/>
</dbReference>
<dbReference type="InterPro" id="IPR054477">
    <property type="entry name" value="LTN1_E3_ligase_6th"/>
</dbReference>
<proteinExistence type="inferred from homology"/>
<dbReference type="Pfam" id="PF22958">
    <property type="entry name" value="Ltn1_1st"/>
    <property type="match status" value="1"/>
</dbReference>
<dbReference type="Pfam" id="PF22999">
    <property type="entry name" value="LTN1_E3_ligase_6th"/>
    <property type="match status" value="1"/>
</dbReference>
<dbReference type="OrthoDB" id="6108at2759"/>
<keyword evidence="1" id="KW-0863">Zinc-finger</keyword>
<feature type="domain" description="E3 ubiquitin-protein ligase listerin ubiquitin conjugating" evidence="5">
    <location>
        <begin position="1458"/>
        <end position="1540"/>
    </location>
</feature>
<dbReference type="InterPro" id="IPR011989">
    <property type="entry name" value="ARM-like"/>
</dbReference>
<reference evidence="6 7" key="1">
    <citation type="submission" date="2017-06" db="EMBL/GenBank/DDBJ databases">
        <title>Draft genome sequence of a variant of Elsinoe murrayae.</title>
        <authorList>
            <person name="Cheng Q."/>
        </authorList>
    </citation>
    <scope>NUCLEOTIDE SEQUENCE [LARGE SCALE GENOMIC DNA]</scope>
    <source>
        <strain evidence="6 7">CQ-2017a</strain>
    </source>
</reference>
<sequence length="1844" mass="204478">MKKTFKSQASSGRAAFGAPARGGFGTSTFESHSSLLSYVYEPPNLSGISDPNVAVQLKNLMKKDGTTKSKALEDIISNVASAKGEIEQDLFAAYVKLYPRLSIDPDRRVRQLSHTLIGHIVTKCGKRMVPYLPSIAGSWLSGQYDPDRAAARAALEAYQQAFNTQDKAQNFRKVFHRQVAEYCRDATLFESPQTLSDMRNVSKEDADAIYNRVVATSLTLVSVLITHVSENELDKVSDVYTSIITDKVFLELLSAPDPPTRASVVKVIRSCLNQATLASHLDYPLTASVLFNKVLSVDQLGTAGDVLDLLLALSEQQPNIWTDTRSKKSPDHRLKSFIKKGPQNSTSDFWDTLGRLFDRIPPEVLPSDATATNEWMTALLDGVSRRQEAKHVASAWIRYPEIAERLSRQLSEPDRVAFFNEWIVPAISQYLKSETINNKWSISAPKPEVYVAKLFLMDGMSGIALERWPEYTDGLIETMKTSLPEQSNDYKKSQEAVAEAIRRWIALQLAIRSGQFAVPTEMDKALADQAISAARAAIDLLLVRHGKPYGSATMISELLRHQDRILPSSDVALIKFLEEDAVTLLASPSRPALINALLGVANFDGFDSIWTSWASALSKEAMLSGTSEIAIDFFMDSKGERVSKLAQANEDVQNFLRAQLQPPKVAVLAPGQIKVLSMFTSDTTVETILIDSVRALSIGGEAASVIENIEQLDQVRPEVLRSFAASDSGNDLLASIILVQQSASGEVAEKAAILHDRLLGIDGRPMSPNSSMNLIKREIQSASPNSLPIGMVLDIARSQLAESTTDMLKLLVSLTTVWEASLNSCVLQRPAASFAIMNPLGGLVHLVEGQQGHTQPSLDNEGLSLSIRIAMFVLVVLSQTQAEGQIEARQEAQLLSLLSWTALLADDNSNIYGDNGTWRRSTFGSIEDLVVGFVADSRKLINGRLDKAGTDSDLFAEYADLNQESVNSLSYLDFCKARTYLSASNEAHEGHGFPKQKISEMEEDLKQYRKETKVFAMATAVSILSSQLSGSPYLQRYLNELIADISASEAAKPDHVLFSVSFLNLILQGGTGIASLVQKHKLVMLVKHLIPWLVDGVLPAYVRGEVATSIRLLLPSMQDVYGEHWTDLLHAIAKIFKDGMVAHRSTNGDEGRLVLVHAALRLHTVLDLAAKDKEPNEDLLDAMKDGKSLIEEGLVSLLVEQRTVPETDHVPMKIVDELIARKASQICSISSAIAEDLYPQLDSTSGAVRSAAFGLLKSHVVGSQEQISLDAALEKKTAHLPEQLLSLILDAPDNDAVLSASFEEKVPQDLQTYLLSWLLVFAHFEKSSAKVRIDYVDDLKSSDHLPPLLDLVYDFLGHTANHPIDASKFPISMYTPGTQDTPEQETQSLLIHLYYLSLVNLPSLVKQHYLTLSNRVLSSAISTWAAKYMSPLVIATLFQRVTEWTSELGSDSDHDNFSVKTSPRSREITATYLIDEQPMSILIALPESYPLTGATVTGLSRAALDPKKWQAWLRNCQGVIQFSNGDLVDGLVSWRRNVSEHDRNAHFYALYKECGWPDNFNPVKFARLREQGGWKYGVGCHWADHMFEILAPRNGAHLALRDLLKRMWGTRQGLVARISEADREWKRRYEPGHVDETAEKDKRAARLLARDFWAKGQEEVKNRRGRYAGYAWAGVSDEEWDTFRQKRLSEADGKLEEIAVFLEEEDIDRLEASKWEQAKMAARHVSEEAWVWLAEDRREVYEKDAKSFLYERFKTKKCYLLGESCSDCEGFLLADAKRVLVEGIALDVFERELVKHCETHGVPACKEGMRWKNEDGRVTMADPPVKATAAAASQDQTGPAASES</sequence>
<dbReference type="GO" id="GO:1990112">
    <property type="term" value="C:RQC complex"/>
    <property type="evidence" value="ECO:0007669"/>
    <property type="project" value="UniProtKB-UniRule"/>
</dbReference>
<dbReference type="PANTHER" id="PTHR12389:SF0">
    <property type="entry name" value="E3 UBIQUITIN-PROTEIN LIGASE LISTERIN"/>
    <property type="match status" value="1"/>
</dbReference>
<evidence type="ECO:0000256" key="1">
    <source>
        <dbReference type="RuleBase" id="RU367090"/>
    </source>
</evidence>
<dbReference type="GO" id="GO:0016567">
    <property type="term" value="P:protein ubiquitination"/>
    <property type="evidence" value="ECO:0007669"/>
    <property type="project" value="UniProtKB-UniPathway"/>
</dbReference>
<dbReference type="SUPFAM" id="SSF48371">
    <property type="entry name" value="ARM repeat"/>
    <property type="match status" value="1"/>
</dbReference>
<dbReference type="STRING" id="2082308.A0A2K1R096"/>
<keyword evidence="7" id="KW-1185">Reference proteome</keyword>
<evidence type="ECO:0000259" key="4">
    <source>
        <dbReference type="Pfam" id="PF22999"/>
    </source>
</evidence>
<protein>
    <recommendedName>
        <fullName evidence="1">E3 ubiquitin-protein ligase listerin</fullName>
        <ecNumber evidence="1">2.3.2.27</ecNumber>
    </recommendedName>
    <alternativeName>
        <fullName evidence="1">RING-type E3 ubiquitin transferase listerin</fullName>
    </alternativeName>
</protein>
<dbReference type="Pfam" id="PF23009">
    <property type="entry name" value="UBC_like"/>
    <property type="match status" value="1"/>
</dbReference>